<dbReference type="AlphaFoldDB" id="A0A318LJF2"/>
<name>A0A318LJF2_9NEIS</name>
<sequence>MSSPSAAPLADWLARHRGGVSLSLAAGSLLALETVHAAGWLTHPAWQIARHAAEGATVGGLADWFAVSALFHRIPIPWLSRHTNIVVNSRARITAGIVEMVQTQWLSPAAIRERLASVQLADALLALLNQPRHRQRALRIARRLALRLTEQLDSPALAGFIDTQLRARLADADWAQPLGRLLAHALEHDGRAAVWETLVRLLDQALASQSVRESTARLALEALRDYEEDNWWRKAKTWLGKTQLQGDNDEEKLDLLTARIVGWLREELTRLRAEPEHPLRQRLEQLLTRLAERLRAGDPALTAALAASQRQWLHSLDTTPLVASLLFSVRSGVQRQWRARHSELNTLLANLIDDALVSLAADAALRDKLDGWCKQVIHHFVEQNHALIGDTVRLSLSPERLPDAQLVAQIESRVGEELQWIRVNGALVGGVAAGLIAALRLLLS</sequence>
<protein>
    <submittedName>
        <fullName evidence="1">Uncharacterized membrane-anchored protein YjiN (DUF445 family)</fullName>
    </submittedName>
</protein>
<comment type="caution">
    <text evidence="1">The sequence shown here is derived from an EMBL/GenBank/DDBJ whole genome shotgun (WGS) entry which is preliminary data.</text>
</comment>
<proteinExistence type="predicted"/>
<keyword evidence="2" id="KW-1185">Reference proteome</keyword>
<accession>A0A318LJF2</accession>
<dbReference type="GO" id="GO:0005886">
    <property type="term" value="C:plasma membrane"/>
    <property type="evidence" value="ECO:0007669"/>
    <property type="project" value="TreeGrafter"/>
</dbReference>
<dbReference type="OrthoDB" id="9769590at2"/>
<dbReference type="RefSeq" id="WP_110389169.1">
    <property type="nucleotide sequence ID" value="NZ_QJKI01000001.1"/>
</dbReference>
<dbReference type="InterPro" id="IPR007383">
    <property type="entry name" value="DUF445"/>
</dbReference>
<dbReference type="Proteomes" id="UP000247555">
    <property type="component" value="Unassembled WGS sequence"/>
</dbReference>
<dbReference type="PANTHER" id="PTHR38442:SF1">
    <property type="entry name" value="INNER MEMBRANE PROTEIN"/>
    <property type="match status" value="1"/>
</dbReference>
<dbReference type="Pfam" id="PF04286">
    <property type="entry name" value="DUF445"/>
    <property type="match status" value="1"/>
</dbReference>
<dbReference type="EMBL" id="QJKI01000001">
    <property type="protein sequence ID" value="PXX81837.1"/>
    <property type="molecule type" value="Genomic_DNA"/>
</dbReference>
<reference evidence="1 2" key="1">
    <citation type="submission" date="2018-05" db="EMBL/GenBank/DDBJ databases">
        <title>Genomic Encyclopedia of Type Strains, Phase IV (KMG-IV): sequencing the most valuable type-strain genomes for metagenomic binning, comparative biology and taxonomic classification.</title>
        <authorList>
            <person name="Goeker M."/>
        </authorList>
    </citation>
    <scope>NUCLEOTIDE SEQUENCE [LARGE SCALE GENOMIC DNA]</scope>
    <source>
        <strain evidence="1 2">DSM 29661</strain>
    </source>
</reference>
<organism evidence="1 2">
    <name type="scientific">Rivihabitans pingtungensis</name>
    <dbReference type="NCBI Taxonomy" id="1054498"/>
    <lineage>
        <taxon>Bacteria</taxon>
        <taxon>Pseudomonadati</taxon>
        <taxon>Pseudomonadota</taxon>
        <taxon>Betaproteobacteria</taxon>
        <taxon>Neisseriales</taxon>
        <taxon>Aquaspirillaceae</taxon>
        <taxon>Rivihabitans</taxon>
    </lineage>
</organism>
<evidence type="ECO:0000313" key="1">
    <source>
        <dbReference type="EMBL" id="PXX81837.1"/>
    </source>
</evidence>
<dbReference type="PANTHER" id="PTHR38442">
    <property type="entry name" value="INNER MEMBRANE PROTEIN-RELATED"/>
    <property type="match status" value="1"/>
</dbReference>
<evidence type="ECO:0000313" key="2">
    <source>
        <dbReference type="Proteomes" id="UP000247555"/>
    </source>
</evidence>
<gene>
    <name evidence="1" type="ORF">DFR34_10166</name>
</gene>